<dbReference type="PROSITE" id="PS51059">
    <property type="entry name" value="PARP_CATALYTIC"/>
    <property type="match status" value="1"/>
</dbReference>
<dbReference type="InterPro" id="IPR004170">
    <property type="entry name" value="WWE_dom"/>
</dbReference>
<keyword evidence="3" id="KW-0346">Stress response</keyword>
<comment type="subcellular location">
    <subcellularLocation>
        <location evidence="1">Nucleus</location>
    </subcellularLocation>
</comment>
<protein>
    <recommendedName>
        <fullName evidence="11">Poly [ADP-ribose] polymerase</fullName>
    </recommendedName>
</protein>
<evidence type="ECO:0000259" key="7">
    <source>
        <dbReference type="PROSITE" id="PS51059"/>
    </source>
</evidence>
<keyword evidence="2" id="KW-0217">Developmental protein</keyword>
<dbReference type="GO" id="GO:0003950">
    <property type="term" value="F:NAD+ poly-ADP-ribosyltransferase activity"/>
    <property type="evidence" value="ECO:0007669"/>
    <property type="project" value="InterPro"/>
</dbReference>
<dbReference type="Gene3D" id="3.90.228.10">
    <property type="match status" value="1"/>
</dbReference>
<sequence>MEANSDFEPVHIEKLDSSELKTNPYGKQGEHESAVQSIMPVGLQSKGVQEQREQRKRKRRRKFKRCCRCPSQSILQNYANFKRSAAPSRLMYRQNGSWLDFSNEVREFAKSAFLERNPTVEIKVDGNNYLLDFYRMLQVDLLNGVQRSIAWIDSSGSCHFPKFVVDDGAHTCSEIPKIEIEIKLANNSSSGKRKREDIAESEEEDTANSPSSSEIHKLKRRCSLNDANLEKSRWPNSRLIKEGEKAFSDIRDLFMAGMKTIDPGVKITSIYQFTPGGPVEKARWEVFHKQMEIIKNARGFSNTVCAWHGASKKDVLNILAHGFGLPSKLSGSQTYGMGVYLSPACLPHISHPLSEIDENGQQHIVLCQVILGNIEKVADGSQQSHPSSVFYDSGVDNIGNPKWFVVWSTNMNTSILPEYVISYTCSDRLQDGMKWIPNSSSSGLRLFSKVGNMLPSAKVENFKSLCRSYKAGKMAKDSFIKQLRSVAGDEILLSAIWDVQGLKLLLCRCRR</sequence>
<evidence type="ECO:0000256" key="1">
    <source>
        <dbReference type="ARBA" id="ARBA00004123"/>
    </source>
</evidence>
<feature type="domain" description="RST" evidence="8">
    <location>
        <begin position="434"/>
        <end position="505"/>
    </location>
</feature>
<dbReference type="InterPro" id="IPR012317">
    <property type="entry name" value="Poly(ADP-ribose)pol_cat_dom"/>
</dbReference>
<gene>
    <name evidence="9" type="ORF">Nepgr_018331</name>
</gene>
<organism evidence="9 10">
    <name type="scientific">Nepenthes gracilis</name>
    <name type="common">Slender pitcher plant</name>
    <dbReference type="NCBI Taxonomy" id="150966"/>
    <lineage>
        <taxon>Eukaryota</taxon>
        <taxon>Viridiplantae</taxon>
        <taxon>Streptophyta</taxon>
        <taxon>Embryophyta</taxon>
        <taxon>Tracheophyta</taxon>
        <taxon>Spermatophyta</taxon>
        <taxon>Magnoliopsida</taxon>
        <taxon>eudicotyledons</taxon>
        <taxon>Gunneridae</taxon>
        <taxon>Pentapetalae</taxon>
        <taxon>Caryophyllales</taxon>
        <taxon>Nepenthaceae</taxon>
        <taxon>Nepenthes</taxon>
    </lineage>
</organism>
<dbReference type="Proteomes" id="UP001279734">
    <property type="component" value="Unassembled WGS sequence"/>
</dbReference>
<dbReference type="SUPFAM" id="SSF56399">
    <property type="entry name" value="ADP-ribosylation"/>
    <property type="match status" value="1"/>
</dbReference>
<evidence type="ECO:0000313" key="10">
    <source>
        <dbReference type="Proteomes" id="UP001279734"/>
    </source>
</evidence>
<dbReference type="PANTHER" id="PTHR32263">
    <property type="entry name" value="INACTIVE POLY [ADP-RIBOSE] POLYMERASE SRO4-RELATED"/>
    <property type="match status" value="1"/>
</dbReference>
<feature type="compositionally biased region" description="Basic and acidic residues" evidence="5">
    <location>
        <begin position="8"/>
        <end position="19"/>
    </location>
</feature>
<reference evidence="9" key="1">
    <citation type="submission" date="2023-05" db="EMBL/GenBank/DDBJ databases">
        <title>Nepenthes gracilis genome sequencing.</title>
        <authorList>
            <person name="Fukushima K."/>
        </authorList>
    </citation>
    <scope>NUCLEOTIDE SEQUENCE</scope>
    <source>
        <strain evidence="9">SING2019-196</strain>
    </source>
</reference>
<dbReference type="Pfam" id="PF12174">
    <property type="entry name" value="RST"/>
    <property type="match status" value="1"/>
</dbReference>
<dbReference type="Pfam" id="PF00644">
    <property type="entry name" value="PARP"/>
    <property type="match status" value="1"/>
</dbReference>
<feature type="domain" description="PARP catalytic" evidence="7">
    <location>
        <begin position="223"/>
        <end position="444"/>
    </location>
</feature>
<dbReference type="EMBL" id="BSYO01000016">
    <property type="protein sequence ID" value="GMH16490.1"/>
    <property type="molecule type" value="Genomic_DNA"/>
</dbReference>
<dbReference type="PANTHER" id="PTHR32263:SF19">
    <property type="entry name" value="OS03G0230300 PROTEIN"/>
    <property type="match status" value="1"/>
</dbReference>
<evidence type="ECO:0000256" key="5">
    <source>
        <dbReference type="SAM" id="MobiDB-lite"/>
    </source>
</evidence>
<dbReference type="PROSITE" id="PS50918">
    <property type="entry name" value="WWE"/>
    <property type="match status" value="1"/>
</dbReference>
<dbReference type="AlphaFoldDB" id="A0AAD3SR64"/>
<dbReference type="SUPFAM" id="SSF117839">
    <property type="entry name" value="WWE domain"/>
    <property type="match status" value="1"/>
</dbReference>
<evidence type="ECO:0000256" key="2">
    <source>
        <dbReference type="ARBA" id="ARBA00022473"/>
    </source>
</evidence>
<evidence type="ECO:0000313" key="9">
    <source>
        <dbReference type="EMBL" id="GMH16490.1"/>
    </source>
</evidence>
<proteinExistence type="predicted"/>
<evidence type="ECO:0000256" key="4">
    <source>
        <dbReference type="ARBA" id="ARBA00023242"/>
    </source>
</evidence>
<accession>A0AAD3SR64</accession>
<name>A0AAD3SR64_NEPGR</name>
<dbReference type="InterPro" id="IPR037197">
    <property type="entry name" value="WWE_dom_sf"/>
</dbReference>
<dbReference type="InterPro" id="IPR057823">
    <property type="entry name" value="WWE_RCD1"/>
</dbReference>
<comment type="caution">
    <text evidence="9">The sequence shown here is derived from an EMBL/GenBank/DDBJ whole genome shotgun (WGS) entry which is preliminary data.</text>
</comment>
<keyword evidence="10" id="KW-1185">Reference proteome</keyword>
<evidence type="ECO:0000256" key="3">
    <source>
        <dbReference type="ARBA" id="ARBA00023016"/>
    </source>
</evidence>
<dbReference type="InterPro" id="IPR044964">
    <property type="entry name" value="RCD1/SRO1-5"/>
</dbReference>
<dbReference type="Gene3D" id="3.30.720.50">
    <property type="match status" value="1"/>
</dbReference>
<evidence type="ECO:0008006" key="11">
    <source>
        <dbReference type="Google" id="ProtNLM"/>
    </source>
</evidence>
<feature type="region of interest" description="Disordered" evidence="5">
    <location>
        <begin position="191"/>
        <end position="217"/>
    </location>
</feature>
<dbReference type="GO" id="GO:0005634">
    <property type="term" value="C:nucleus"/>
    <property type="evidence" value="ECO:0007669"/>
    <property type="project" value="UniProtKB-SubCell"/>
</dbReference>
<evidence type="ECO:0000259" key="6">
    <source>
        <dbReference type="PROSITE" id="PS50918"/>
    </source>
</evidence>
<feature type="domain" description="WWE" evidence="6">
    <location>
        <begin position="76"/>
        <end position="151"/>
    </location>
</feature>
<dbReference type="PROSITE" id="PS51879">
    <property type="entry name" value="RST"/>
    <property type="match status" value="1"/>
</dbReference>
<keyword evidence="4" id="KW-0539">Nucleus</keyword>
<dbReference type="Pfam" id="PF23467">
    <property type="entry name" value="WWE_5"/>
    <property type="match status" value="1"/>
</dbReference>
<dbReference type="InterPro" id="IPR022003">
    <property type="entry name" value="RST"/>
</dbReference>
<feature type="region of interest" description="Disordered" evidence="5">
    <location>
        <begin position="1"/>
        <end position="59"/>
    </location>
</feature>
<evidence type="ECO:0000259" key="8">
    <source>
        <dbReference type="PROSITE" id="PS51879"/>
    </source>
</evidence>